<reference evidence="10 11" key="1">
    <citation type="submission" date="2024-06" db="EMBL/GenBank/DDBJ databases">
        <title>The Natural Products Discovery Center: Release of the First 8490 Sequenced Strains for Exploring Actinobacteria Biosynthetic Diversity.</title>
        <authorList>
            <person name="Kalkreuter E."/>
            <person name="Kautsar S.A."/>
            <person name="Yang D."/>
            <person name="Bader C.D."/>
            <person name="Teijaro C.N."/>
            <person name="Fluegel L."/>
            <person name="Davis C.M."/>
            <person name="Simpson J.R."/>
            <person name="Lauterbach L."/>
            <person name="Steele A.D."/>
            <person name="Gui C."/>
            <person name="Meng S."/>
            <person name="Li G."/>
            <person name="Viehrig K."/>
            <person name="Ye F."/>
            <person name="Su P."/>
            <person name="Kiefer A.F."/>
            <person name="Nichols A."/>
            <person name="Cepeda A.J."/>
            <person name="Yan W."/>
            <person name="Fan B."/>
            <person name="Jiang Y."/>
            <person name="Adhikari A."/>
            <person name="Zheng C.-J."/>
            <person name="Schuster L."/>
            <person name="Cowan T.M."/>
            <person name="Smanski M.J."/>
            <person name="Chevrette M.G."/>
            <person name="De Carvalho L.P.S."/>
            <person name="Shen B."/>
        </authorList>
    </citation>
    <scope>NUCLEOTIDE SEQUENCE [LARGE SCALE GENOMIC DNA]</scope>
    <source>
        <strain evidence="10 11">NPDC047833</strain>
    </source>
</reference>
<comment type="caution">
    <text evidence="10">The sequence shown here is derived from an EMBL/GenBank/DDBJ whole genome shotgun (WGS) entry which is preliminary data.</text>
</comment>
<accession>A0ABV3LS42</accession>
<evidence type="ECO:0000313" key="10">
    <source>
        <dbReference type="EMBL" id="MEW2361142.1"/>
    </source>
</evidence>
<sequence>MTTDGTTRAAPPPDAPIRNRAAERLLAGVRAETARADNKAAVLVAALGMTAGVFSGLLAGRQWTPGALSGPGTIIWWSGSAALALSLFSLLLAVLPRYRTRSWRPGQPLSYFGDIQQAARAGQLVTALADTEREPTAGLAATLAEISHIAMRKHQWIRAGLITFCTGTILLPASLLIG</sequence>
<feature type="transmembrane region" description="Helical" evidence="8">
    <location>
        <begin position="40"/>
        <end position="59"/>
    </location>
</feature>
<protein>
    <submittedName>
        <fullName evidence="10">Pycsar system effector family protein</fullName>
    </submittedName>
</protein>
<proteinExistence type="predicted"/>
<keyword evidence="5 8" id="KW-1133">Transmembrane helix</keyword>
<keyword evidence="3 8" id="KW-0812">Transmembrane</keyword>
<gene>
    <name evidence="10" type="ORF">AB0887_04070</name>
</gene>
<evidence type="ECO:0000256" key="3">
    <source>
        <dbReference type="ARBA" id="ARBA00022692"/>
    </source>
</evidence>
<dbReference type="Proteomes" id="UP001553843">
    <property type="component" value="Unassembled WGS sequence"/>
</dbReference>
<keyword evidence="2" id="KW-1003">Cell membrane</keyword>
<evidence type="ECO:0000256" key="4">
    <source>
        <dbReference type="ARBA" id="ARBA00022741"/>
    </source>
</evidence>
<keyword evidence="4" id="KW-0547">Nucleotide-binding</keyword>
<feature type="transmembrane region" description="Helical" evidence="8">
    <location>
        <begin position="74"/>
        <end position="95"/>
    </location>
</feature>
<evidence type="ECO:0000313" key="11">
    <source>
        <dbReference type="Proteomes" id="UP001553843"/>
    </source>
</evidence>
<feature type="domain" description="Pycsar effector protein" evidence="9">
    <location>
        <begin position="22"/>
        <end position="176"/>
    </location>
</feature>
<keyword evidence="7 8" id="KW-0472">Membrane</keyword>
<dbReference type="EMBL" id="JBEYRS010000001">
    <property type="protein sequence ID" value="MEW2361142.1"/>
    <property type="molecule type" value="Genomic_DNA"/>
</dbReference>
<comment type="subcellular location">
    <subcellularLocation>
        <location evidence="1">Cell membrane</location>
    </subcellularLocation>
</comment>
<organism evidence="10 11">
    <name type="scientific">Streptomyces huasconensis</name>
    <dbReference type="NCBI Taxonomy" id="1854574"/>
    <lineage>
        <taxon>Bacteria</taxon>
        <taxon>Bacillati</taxon>
        <taxon>Actinomycetota</taxon>
        <taxon>Actinomycetes</taxon>
        <taxon>Kitasatosporales</taxon>
        <taxon>Streptomycetaceae</taxon>
        <taxon>Streptomyces</taxon>
    </lineage>
</organism>
<evidence type="ECO:0000256" key="1">
    <source>
        <dbReference type="ARBA" id="ARBA00004236"/>
    </source>
</evidence>
<evidence type="ECO:0000256" key="8">
    <source>
        <dbReference type="SAM" id="Phobius"/>
    </source>
</evidence>
<evidence type="ECO:0000256" key="5">
    <source>
        <dbReference type="ARBA" id="ARBA00022989"/>
    </source>
</evidence>
<keyword evidence="11" id="KW-1185">Reference proteome</keyword>
<evidence type="ECO:0000256" key="7">
    <source>
        <dbReference type="ARBA" id="ARBA00023136"/>
    </source>
</evidence>
<dbReference type="InterPro" id="IPR043760">
    <property type="entry name" value="PycTM_dom"/>
</dbReference>
<dbReference type="Pfam" id="PF18967">
    <property type="entry name" value="PycTM"/>
    <property type="match status" value="1"/>
</dbReference>
<evidence type="ECO:0000256" key="2">
    <source>
        <dbReference type="ARBA" id="ARBA00022475"/>
    </source>
</evidence>
<keyword evidence="6" id="KW-0051">Antiviral defense</keyword>
<name>A0ABV3LS42_9ACTN</name>
<feature type="transmembrane region" description="Helical" evidence="8">
    <location>
        <begin position="156"/>
        <end position="177"/>
    </location>
</feature>
<dbReference type="RefSeq" id="WP_359776288.1">
    <property type="nucleotide sequence ID" value="NZ_JBEYRR010000003.1"/>
</dbReference>
<evidence type="ECO:0000259" key="9">
    <source>
        <dbReference type="Pfam" id="PF18967"/>
    </source>
</evidence>
<evidence type="ECO:0000256" key="6">
    <source>
        <dbReference type="ARBA" id="ARBA00023118"/>
    </source>
</evidence>